<dbReference type="AlphaFoldDB" id="A0A9D1S189"/>
<name>A0A9D1S189_9MICC</name>
<dbReference type="PANTHER" id="PTHR12992:SF11">
    <property type="entry name" value="MITOCHONDRIAL COENZYME A DIPHOSPHATASE NUDT8"/>
    <property type="match status" value="1"/>
</dbReference>
<dbReference type="SUPFAM" id="SSF55811">
    <property type="entry name" value="Nudix"/>
    <property type="match status" value="1"/>
</dbReference>
<keyword evidence="6" id="KW-0464">Manganese</keyword>
<reference evidence="8" key="2">
    <citation type="submission" date="2021-04" db="EMBL/GenBank/DDBJ databases">
        <authorList>
            <person name="Gilroy R."/>
        </authorList>
    </citation>
    <scope>NUCLEOTIDE SEQUENCE</scope>
    <source>
        <strain evidence="8">ChiHejej3B27-3195</strain>
    </source>
</reference>
<dbReference type="PANTHER" id="PTHR12992">
    <property type="entry name" value="NUDIX HYDROLASE"/>
    <property type="match status" value="1"/>
</dbReference>
<dbReference type="Pfam" id="PF00293">
    <property type="entry name" value="NUDIX"/>
    <property type="match status" value="1"/>
</dbReference>
<dbReference type="InterPro" id="IPR015797">
    <property type="entry name" value="NUDIX_hydrolase-like_dom_sf"/>
</dbReference>
<reference evidence="8" key="1">
    <citation type="journal article" date="2021" name="PeerJ">
        <title>Extensive microbial diversity within the chicken gut microbiome revealed by metagenomics and culture.</title>
        <authorList>
            <person name="Gilroy R."/>
            <person name="Ravi A."/>
            <person name="Getino M."/>
            <person name="Pursley I."/>
            <person name="Horton D.L."/>
            <person name="Alikhan N.F."/>
            <person name="Baker D."/>
            <person name="Gharbi K."/>
            <person name="Hall N."/>
            <person name="Watson M."/>
            <person name="Adriaenssens E.M."/>
            <person name="Foster-Nyarko E."/>
            <person name="Jarju S."/>
            <person name="Secka A."/>
            <person name="Antonio M."/>
            <person name="Oren A."/>
            <person name="Chaudhuri R.R."/>
            <person name="La Ragione R."/>
            <person name="Hildebrand F."/>
            <person name="Pallen M.J."/>
        </authorList>
    </citation>
    <scope>NUCLEOTIDE SEQUENCE</scope>
    <source>
        <strain evidence="8">ChiHejej3B27-3195</strain>
    </source>
</reference>
<evidence type="ECO:0000313" key="9">
    <source>
        <dbReference type="Proteomes" id="UP000824151"/>
    </source>
</evidence>
<evidence type="ECO:0000256" key="3">
    <source>
        <dbReference type="ARBA" id="ARBA00022723"/>
    </source>
</evidence>
<feature type="domain" description="Nudix hydrolase" evidence="7">
    <location>
        <begin position="52"/>
        <end position="198"/>
    </location>
</feature>
<dbReference type="PROSITE" id="PS51462">
    <property type="entry name" value="NUDIX"/>
    <property type="match status" value="1"/>
</dbReference>
<accession>A0A9D1S189</accession>
<comment type="cofactor">
    <cofactor evidence="1">
        <name>Mn(2+)</name>
        <dbReference type="ChEBI" id="CHEBI:29035"/>
    </cofactor>
</comment>
<keyword evidence="5" id="KW-0460">Magnesium</keyword>
<organism evidence="8 9">
    <name type="scientific">Candidatus Nesterenkonia stercoripullorum</name>
    <dbReference type="NCBI Taxonomy" id="2838701"/>
    <lineage>
        <taxon>Bacteria</taxon>
        <taxon>Bacillati</taxon>
        <taxon>Actinomycetota</taxon>
        <taxon>Actinomycetes</taxon>
        <taxon>Micrococcales</taxon>
        <taxon>Micrococcaceae</taxon>
        <taxon>Nesterenkonia</taxon>
    </lineage>
</organism>
<keyword evidence="3" id="KW-0479">Metal-binding</keyword>
<evidence type="ECO:0000256" key="6">
    <source>
        <dbReference type="ARBA" id="ARBA00023211"/>
    </source>
</evidence>
<protein>
    <submittedName>
        <fullName evidence="8">CoA pyrophosphatase</fullName>
    </submittedName>
</protein>
<sequence>MPDWSQAGEDLRRVVAESFEFRAQAPEAAANGAWWDAEGTLLPIRRRLTAGAWREAAVLLVFHPGHERASGDGLDRAVRPHVLLTERAAVLANHPGEVAFPGGSRDAADVDVVHTAVREAAEEVSLHAEALRVLGPLPPAPLPISSFIVTPVLAVAENLGVLVPEAGEVERVFSVEVEALSDPRNRYSTVLRRGRQVFRGPAFVIDGTLVWGFTAVLLDRLLDRLGWARDWDPSREIDPRDYQLL</sequence>
<dbReference type="InterPro" id="IPR000086">
    <property type="entry name" value="NUDIX_hydrolase_dom"/>
</dbReference>
<dbReference type="InterPro" id="IPR045121">
    <property type="entry name" value="CoAse"/>
</dbReference>
<evidence type="ECO:0000256" key="5">
    <source>
        <dbReference type="ARBA" id="ARBA00022842"/>
    </source>
</evidence>
<comment type="caution">
    <text evidence="8">The sequence shown here is derived from an EMBL/GenBank/DDBJ whole genome shotgun (WGS) entry which is preliminary data.</text>
</comment>
<keyword evidence="4" id="KW-0378">Hydrolase</keyword>
<gene>
    <name evidence="8" type="ORF">H9871_02645</name>
</gene>
<dbReference type="EMBL" id="DXGD01000098">
    <property type="protein sequence ID" value="HIW99020.1"/>
    <property type="molecule type" value="Genomic_DNA"/>
</dbReference>
<evidence type="ECO:0000313" key="8">
    <source>
        <dbReference type="EMBL" id="HIW99020.1"/>
    </source>
</evidence>
<dbReference type="Proteomes" id="UP000824151">
    <property type="component" value="Unassembled WGS sequence"/>
</dbReference>
<dbReference type="GO" id="GO:0010945">
    <property type="term" value="F:coenzyme A diphosphatase activity"/>
    <property type="evidence" value="ECO:0007669"/>
    <property type="project" value="InterPro"/>
</dbReference>
<evidence type="ECO:0000256" key="1">
    <source>
        <dbReference type="ARBA" id="ARBA00001936"/>
    </source>
</evidence>
<evidence type="ECO:0000259" key="7">
    <source>
        <dbReference type="PROSITE" id="PS51462"/>
    </source>
</evidence>
<dbReference type="Gene3D" id="3.90.79.10">
    <property type="entry name" value="Nucleoside Triphosphate Pyrophosphohydrolase"/>
    <property type="match status" value="1"/>
</dbReference>
<proteinExistence type="predicted"/>
<comment type="cofactor">
    <cofactor evidence="2">
        <name>Mg(2+)</name>
        <dbReference type="ChEBI" id="CHEBI:18420"/>
    </cofactor>
</comment>
<dbReference type="CDD" id="cd03426">
    <property type="entry name" value="NUDIX_CoAse_Nudt7"/>
    <property type="match status" value="1"/>
</dbReference>
<dbReference type="GO" id="GO:0046872">
    <property type="term" value="F:metal ion binding"/>
    <property type="evidence" value="ECO:0007669"/>
    <property type="project" value="UniProtKB-KW"/>
</dbReference>
<evidence type="ECO:0000256" key="2">
    <source>
        <dbReference type="ARBA" id="ARBA00001946"/>
    </source>
</evidence>
<evidence type="ECO:0000256" key="4">
    <source>
        <dbReference type="ARBA" id="ARBA00022801"/>
    </source>
</evidence>